<evidence type="ECO:0000313" key="2">
    <source>
        <dbReference type="Proteomes" id="UP000017396"/>
    </source>
</evidence>
<dbReference type="PROSITE" id="PS51402">
    <property type="entry name" value="CATALASE_3"/>
    <property type="match status" value="1"/>
</dbReference>
<protein>
    <submittedName>
        <fullName evidence="1">Catalase</fullName>
    </submittedName>
</protein>
<dbReference type="CDD" id="cd08152">
    <property type="entry name" value="y4iL_like"/>
    <property type="match status" value="1"/>
</dbReference>
<dbReference type="OrthoDB" id="336698at2"/>
<reference evidence="1 2" key="1">
    <citation type="journal article" date="2013" name="PLoS ONE">
        <title>Cultivation and Complete Genome Sequencing of Gloeobacter kilaueensis sp. nov., from a Lava Cave in Kilauea Caldera, Hawai'i.</title>
        <authorList>
            <person name="Saw J.H."/>
            <person name="Schatz M."/>
            <person name="Brown M.V."/>
            <person name="Kunkel D.D."/>
            <person name="Foster J.S."/>
            <person name="Shick H."/>
            <person name="Christensen S."/>
            <person name="Hou S."/>
            <person name="Wan X."/>
            <person name="Donachie S.P."/>
        </authorList>
    </citation>
    <scope>NUCLEOTIDE SEQUENCE [LARGE SCALE GENOMIC DNA]</scope>
    <source>
        <strain evidence="2">JS</strain>
    </source>
</reference>
<dbReference type="GO" id="GO:0020037">
    <property type="term" value="F:heme binding"/>
    <property type="evidence" value="ECO:0007669"/>
    <property type="project" value="InterPro"/>
</dbReference>
<dbReference type="AlphaFoldDB" id="U5QR25"/>
<evidence type="ECO:0000313" key="1">
    <source>
        <dbReference type="EMBL" id="AGY60109.1"/>
    </source>
</evidence>
<dbReference type="KEGG" id="glj:GKIL_3863"/>
<keyword evidence="2" id="KW-1185">Reference proteome</keyword>
<dbReference type="eggNOG" id="COG0753">
    <property type="taxonomic scope" value="Bacteria"/>
</dbReference>
<organism evidence="1 2">
    <name type="scientific">Gloeobacter kilaueensis (strain ATCC BAA-2537 / CCAP 1431/1 / ULC 316 / JS1)</name>
    <dbReference type="NCBI Taxonomy" id="1183438"/>
    <lineage>
        <taxon>Bacteria</taxon>
        <taxon>Bacillati</taxon>
        <taxon>Cyanobacteriota</taxon>
        <taxon>Cyanophyceae</taxon>
        <taxon>Gloeobacterales</taxon>
        <taxon>Gloeobacteraceae</taxon>
        <taxon>Gloeobacter</taxon>
    </lineage>
</organism>
<dbReference type="Proteomes" id="UP000017396">
    <property type="component" value="Chromosome"/>
</dbReference>
<sequence>MSETSFSKATAEVATDAILTSTLKEQAEKGPDLRHDHSKSHGLVWGELTVAPDIPEALRAGIFAVARTYPVWLRFSNGSGVPKRGHLTPDTQPDLRGLALKVLDVPGEKLQPDEQSTQDFILLNHPVFIVHNVQGFANLGILGSGQAGPELLQEMAPTLAVLKEATSKTVYNPILVQYWSTTPYKLGSQAIKFSLKPQQADTAPTTPPTSENYLREALVRYLTDEGKEAVFDFLVQVFVSEEKTPIEDPMQEWKAEDAPFIKVATVRVPPQKFDFDERKRLDEGLSFAPWHSLPAHEPLGGINLARKKIYPETVRSRHDYTLERLKEPLSHTQRTDDPA</sequence>
<dbReference type="InterPro" id="IPR018028">
    <property type="entry name" value="Catalase"/>
</dbReference>
<accession>U5QR25</accession>
<proteinExistence type="predicted"/>
<dbReference type="EMBL" id="CP003587">
    <property type="protein sequence ID" value="AGY60109.1"/>
    <property type="molecule type" value="Genomic_DNA"/>
</dbReference>
<dbReference type="HOGENOM" id="CLU_046417_0_0_3"/>
<dbReference type="RefSeq" id="WP_023175433.1">
    <property type="nucleotide sequence ID" value="NC_022600.1"/>
</dbReference>
<dbReference type="Gene3D" id="2.40.180.10">
    <property type="entry name" value="Catalase core domain"/>
    <property type="match status" value="1"/>
</dbReference>
<dbReference type="GO" id="GO:0004096">
    <property type="term" value="F:catalase activity"/>
    <property type="evidence" value="ECO:0007669"/>
    <property type="project" value="InterPro"/>
</dbReference>
<dbReference type="PANTHER" id="PTHR36195">
    <property type="entry name" value="DOMAIN PROTEIN, PUTATIVE (AFU_ORTHOLOGUE AFUA_5G01990)-RELATED-RELATED"/>
    <property type="match status" value="1"/>
</dbReference>
<name>U5QR25_GLOK1</name>
<gene>
    <name evidence="1" type="ORF">GKIL_3863</name>
</gene>
<dbReference type="GO" id="GO:0006979">
    <property type="term" value="P:response to oxidative stress"/>
    <property type="evidence" value="ECO:0007669"/>
    <property type="project" value="InterPro"/>
</dbReference>
<dbReference type="PANTHER" id="PTHR36195:SF4">
    <property type="entry name" value="DOMAIN PROTEIN, PUTATIVE (AFU_ORTHOLOGUE AFUA_5G01990)-RELATED"/>
    <property type="match status" value="1"/>
</dbReference>
<dbReference type="SUPFAM" id="SSF56634">
    <property type="entry name" value="Heme-dependent catalase-like"/>
    <property type="match status" value="1"/>
</dbReference>
<dbReference type="PATRIC" id="fig|1183438.3.peg.3799"/>
<dbReference type="STRING" id="1183438.GKIL_3863"/>
<dbReference type="InterPro" id="IPR020835">
    <property type="entry name" value="Catalase_sf"/>
</dbReference>